<accession>A0A811BN54</accession>
<dbReference type="InterPro" id="IPR036770">
    <property type="entry name" value="Ankyrin_rpt-contain_sf"/>
</dbReference>
<evidence type="ECO:0000313" key="1">
    <source>
        <dbReference type="EMBL" id="BCU03258.1"/>
    </source>
</evidence>
<reference evidence="1" key="1">
    <citation type="submission" date="2021-04" db="EMBL/GenBank/DDBJ databases">
        <title>Draft Genome Sequence of Pandoravirus japonicus, Isolated from the Sabaishi River of Niigata, Japan.</title>
        <authorList>
            <person name="Hosokawa N."/>
            <person name="Takahashi H."/>
            <person name="Aoki K."/>
            <person name="Takemura M."/>
        </authorList>
    </citation>
    <scope>NUCLEOTIDE SEQUENCE</scope>
</reference>
<protein>
    <recommendedName>
        <fullName evidence="3">Ankyrin repeat domain containing protein</fullName>
    </recommendedName>
</protein>
<organism evidence="1 2">
    <name type="scientific">Pandoravirus japonicus</name>
    <dbReference type="NCBI Taxonomy" id="2823154"/>
    <lineage>
        <taxon>Viruses</taxon>
        <taxon>Pandoravirus</taxon>
    </lineage>
</organism>
<proteinExistence type="predicted"/>
<dbReference type="Proteomes" id="UP001253637">
    <property type="component" value="Segment"/>
</dbReference>
<evidence type="ECO:0008006" key="3">
    <source>
        <dbReference type="Google" id="ProtNLM"/>
    </source>
</evidence>
<dbReference type="EMBL" id="LC625835">
    <property type="protein sequence ID" value="BCU03258.1"/>
    <property type="molecule type" value="Genomic_DNA"/>
</dbReference>
<sequence length="178" mass="18114">MTHSRSHKLCGNRRATATATAMVPMVAILFATVLWRHSAVAHAAGAANGGVGPVERLWQAAARCDTDAVHATLASAPWSAAAVMPDGRGTALHAVATSSSTGACLAVAAALMRSGADPLIVDAAGHTAVDAAKAADVLDQRPDRPPMGLFLASMASGERADIMRRHGPLEGDAARPPL</sequence>
<dbReference type="Gene3D" id="1.25.40.20">
    <property type="entry name" value="Ankyrin repeat-containing domain"/>
    <property type="match status" value="1"/>
</dbReference>
<name>A0A811BN54_9VIRU</name>
<evidence type="ECO:0000313" key="2">
    <source>
        <dbReference type="Proteomes" id="UP001253637"/>
    </source>
</evidence>